<dbReference type="EMBL" id="CP002959">
    <property type="protein sequence ID" value="AFM12424.1"/>
    <property type="molecule type" value="Genomic_DNA"/>
</dbReference>
<evidence type="ECO:0000259" key="6">
    <source>
        <dbReference type="PROSITE" id="PS51462"/>
    </source>
</evidence>
<dbReference type="InterPro" id="IPR020084">
    <property type="entry name" value="NUDIX_hydrolase_CS"/>
</dbReference>
<dbReference type="Proteomes" id="UP000006048">
    <property type="component" value="Chromosome"/>
</dbReference>
<dbReference type="GO" id="GO:0008413">
    <property type="term" value="F:8-oxo-7,8-dihydroguanosine triphosphate pyrophosphatase activity"/>
    <property type="evidence" value="ECO:0007669"/>
    <property type="project" value="InterPro"/>
</dbReference>
<dbReference type="PRINTS" id="PR01402">
    <property type="entry name" value="MUTATORMUTX"/>
</dbReference>
<sequence>MILATLCYVQKDGKTLMMHRNKRADDVHLGKYNGLGGKFEPGESPEECVMREVFEESNLKIKPRLRGVMTFPQFAKGHDWYCFLYTSSEFEGELKDDCAEGDLVWIENERVLQLPLWPGDRIFLQWLNQPKFFSAKFNYAGGELVSHSVEFYG</sequence>
<keyword evidence="8" id="KW-1185">Reference proteome</keyword>
<reference evidence="7 8" key="1">
    <citation type="submission" date="2012-06" db="EMBL/GenBank/DDBJ databases">
        <title>The complete chromosome of genome of Turneriella parva DSM 21527.</title>
        <authorList>
            <consortium name="US DOE Joint Genome Institute (JGI-PGF)"/>
            <person name="Lucas S."/>
            <person name="Han J."/>
            <person name="Lapidus A."/>
            <person name="Bruce D."/>
            <person name="Goodwin L."/>
            <person name="Pitluck S."/>
            <person name="Peters L."/>
            <person name="Kyrpides N."/>
            <person name="Mavromatis K."/>
            <person name="Ivanova N."/>
            <person name="Mikhailova N."/>
            <person name="Chertkov O."/>
            <person name="Detter J.C."/>
            <person name="Tapia R."/>
            <person name="Han C."/>
            <person name="Land M."/>
            <person name="Hauser L."/>
            <person name="Markowitz V."/>
            <person name="Cheng J.-F."/>
            <person name="Hugenholtz P."/>
            <person name="Woyke T."/>
            <person name="Wu D."/>
            <person name="Gronow S."/>
            <person name="Wellnitz S."/>
            <person name="Brambilla E."/>
            <person name="Klenk H.-P."/>
            <person name="Eisen J.A."/>
        </authorList>
    </citation>
    <scope>NUCLEOTIDE SEQUENCE [LARGE SCALE GENOMIC DNA]</scope>
    <source>
        <strain evidence="8">ATCC BAA-1111 / DSM 21527 / NCTC 11395 / H</strain>
    </source>
</reference>
<evidence type="ECO:0000256" key="3">
    <source>
        <dbReference type="ARBA" id="ARBA00022723"/>
    </source>
</evidence>
<evidence type="ECO:0000256" key="4">
    <source>
        <dbReference type="ARBA" id="ARBA00022801"/>
    </source>
</evidence>
<keyword evidence="4 7" id="KW-0378">Hydrolase</keyword>
<dbReference type="InterPro" id="IPR000086">
    <property type="entry name" value="NUDIX_hydrolase_dom"/>
</dbReference>
<organism evidence="7 8">
    <name type="scientific">Turneriella parva (strain ATCC BAA-1111 / DSM 21527 / NCTC 11395 / H)</name>
    <name type="common">Leptospira parva</name>
    <dbReference type="NCBI Taxonomy" id="869212"/>
    <lineage>
        <taxon>Bacteria</taxon>
        <taxon>Pseudomonadati</taxon>
        <taxon>Spirochaetota</taxon>
        <taxon>Spirochaetia</taxon>
        <taxon>Leptospirales</taxon>
        <taxon>Leptospiraceae</taxon>
        <taxon>Turneriella</taxon>
    </lineage>
</organism>
<keyword evidence="3" id="KW-0479">Metal-binding</keyword>
<evidence type="ECO:0000313" key="8">
    <source>
        <dbReference type="Proteomes" id="UP000006048"/>
    </source>
</evidence>
<dbReference type="InterPro" id="IPR015797">
    <property type="entry name" value="NUDIX_hydrolase-like_dom_sf"/>
</dbReference>
<comment type="similarity">
    <text evidence="2">Belongs to the Nudix hydrolase family.</text>
</comment>
<dbReference type="PROSITE" id="PS51462">
    <property type="entry name" value="NUDIX"/>
    <property type="match status" value="1"/>
</dbReference>
<dbReference type="OrthoDB" id="9804563at2"/>
<evidence type="ECO:0000256" key="2">
    <source>
        <dbReference type="ARBA" id="ARBA00005582"/>
    </source>
</evidence>
<dbReference type="PANTHER" id="PTHR43758">
    <property type="entry name" value="7,8-DIHYDRO-8-OXOGUANINE TRIPHOSPHATASE"/>
    <property type="match status" value="1"/>
</dbReference>
<dbReference type="STRING" id="869212.Turpa_1777"/>
<evidence type="ECO:0000313" key="7">
    <source>
        <dbReference type="EMBL" id="AFM12424.1"/>
    </source>
</evidence>
<evidence type="ECO:0000256" key="5">
    <source>
        <dbReference type="ARBA" id="ARBA00022842"/>
    </source>
</evidence>
<keyword evidence="5" id="KW-0460">Magnesium</keyword>
<accession>I4B567</accession>
<dbReference type="PROSITE" id="PS00893">
    <property type="entry name" value="NUDIX_BOX"/>
    <property type="match status" value="1"/>
</dbReference>
<evidence type="ECO:0000256" key="1">
    <source>
        <dbReference type="ARBA" id="ARBA00001946"/>
    </source>
</evidence>
<protein>
    <submittedName>
        <fullName evidence="7">NUDIX hydrolase</fullName>
    </submittedName>
</protein>
<dbReference type="CDD" id="cd18886">
    <property type="entry name" value="NUDIX_MutT_Nudt1"/>
    <property type="match status" value="1"/>
</dbReference>
<dbReference type="Gene3D" id="3.90.79.10">
    <property type="entry name" value="Nucleoside Triphosphate Pyrophosphohydrolase"/>
    <property type="match status" value="1"/>
</dbReference>
<proteinExistence type="inferred from homology"/>
<gene>
    <name evidence="7" type="ordered locus">Turpa_1777</name>
</gene>
<dbReference type="PANTHER" id="PTHR43758:SF2">
    <property type="entry name" value="OXIDIZED PURINE NUCLEOSIDE TRIPHOSPHATE HYDROLASE"/>
    <property type="match status" value="1"/>
</dbReference>
<dbReference type="InterPro" id="IPR003562">
    <property type="entry name" value="Mutator_MutX_prot"/>
</dbReference>
<dbReference type="HOGENOM" id="CLU_037162_11_2_12"/>
<dbReference type="AlphaFoldDB" id="I4B567"/>
<name>I4B567_TURPD</name>
<dbReference type="PATRIC" id="fig|869212.3.peg.1774"/>
<dbReference type="GO" id="GO:0046872">
    <property type="term" value="F:metal ion binding"/>
    <property type="evidence" value="ECO:0007669"/>
    <property type="project" value="UniProtKB-KW"/>
</dbReference>
<feature type="domain" description="Nudix hydrolase" evidence="6">
    <location>
        <begin position="1"/>
        <end position="129"/>
    </location>
</feature>
<dbReference type="RefSeq" id="WP_014802933.1">
    <property type="nucleotide sequence ID" value="NC_018020.1"/>
</dbReference>
<dbReference type="SUPFAM" id="SSF55811">
    <property type="entry name" value="Nudix"/>
    <property type="match status" value="1"/>
</dbReference>
<dbReference type="Pfam" id="PF00293">
    <property type="entry name" value="NUDIX"/>
    <property type="match status" value="1"/>
</dbReference>
<dbReference type="GO" id="GO:0006281">
    <property type="term" value="P:DNA repair"/>
    <property type="evidence" value="ECO:0007669"/>
    <property type="project" value="InterPro"/>
</dbReference>
<dbReference type="GO" id="GO:0005737">
    <property type="term" value="C:cytoplasm"/>
    <property type="evidence" value="ECO:0007669"/>
    <property type="project" value="TreeGrafter"/>
</dbReference>
<comment type="cofactor">
    <cofactor evidence="1">
        <name>Mg(2+)</name>
        <dbReference type="ChEBI" id="CHEBI:18420"/>
    </cofactor>
</comment>
<dbReference type="KEGG" id="tpx:Turpa_1777"/>